<protein>
    <submittedName>
        <fullName evidence="2">Uncharacterized protein</fullName>
    </submittedName>
</protein>
<reference evidence="2 3" key="1">
    <citation type="submission" date="2023-07" db="EMBL/GenBank/DDBJ databases">
        <title>Genomic Encyclopedia of Type Strains, Phase IV (KMG-IV): sequencing the most valuable type-strain genomes for metagenomic binning, comparative biology and taxonomic classification.</title>
        <authorList>
            <person name="Goeker M."/>
        </authorList>
    </citation>
    <scope>NUCLEOTIDE SEQUENCE [LARGE SCALE GENOMIC DNA]</scope>
    <source>
        <strain evidence="2 3">DSM 1277</strain>
    </source>
</reference>
<accession>A0ABU0DEG8</accession>
<organism evidence="2 3">
    <name type="scientific">Ancylobacter vacuolatus</name>
    <dbReference type="NCBI Taxonomy" id="223389"/>
    <lineage>
        <taxon>Bacteria</taxon>
        <taxon>Pseudomonadati</taxon>
        <taxon>Pseudomonadota</taxon>
        <taxon>Alphaproteobacteria</taxon>
        <taxon>Hyphomicrobiales</taxon>
        <taxon>Xanthobacteraceae</taxon>
        <taxon>Ancylobacter</taxon>
    </lineage>
</organism>
<dbReference type="Proteomes" id="UP001238467">
    <property type="component" value="Unassembled WGS sequence"/>
</dbReference>
<name>A0ABU0DEG8_9HYPH</name>
<evidence type="ECO:0000313" key="3">
    <source>
        <dbReference type="Proteomes" id="UP001238467"/>
    </source>
</evidence>
<dbReference type="EMBL" id="JAUSUH010000002">
    <property type="protein sequence ID" value="MDQ0346814.1"/>
    <property type="molecule type" value="Genomic_DNA"/>
</dbReference>
<evidence type="ECO:0000313" key="2">
    <source>
        <dbReference type="EMBL" id="MDQ0346814.1"/>
    </source>
</evidence>
<comment type="caution">
    <text evidence="2">The sequence shown here is derived from an EMBL/GenBank/DDBJ whole genome shotgun (WGS) entry which is preliminary data.</text>
</comment>
<feature type="region of interest" description="Disordered" evidence="1">
    <location>
        <begin position="1"/>
        <end position="34"/>
    </location>
</feature>
<sequence>MMERAELTSSMAEDAQAAGMNEPLATARQPRKAPECRSLALGDLTRFGPAGLADRVTLVS</sequence>
<keyword evidence="3" id="KW-1185">Reference proteome</keyword>
<gene>
    <name evidence="2" type="ORF">J2S76_001231</name>
</gene>
<evidence type="ECO:0000256" key="1">
    <source>
        <dbReference type="SAM" id="MobiDB-lite"/>
    </source>
</evidence>
<dbReference type="RefSeq" id="WP_307058524.1">
    <property type="nucleotide sequence ID" value="NZ_JAUSUH010000002.1"/>
</dbReference>
<proteinExistence type="predicted"/>